<evidence type="ECO:0000256" key="13">
    <source>
        <dbReference type="ARBA" id="ARBA00022842"/>
    </source>
</evidence>
<evidence type="ECO:0000256" key="18">
    <source>
        <dbReference type="ARBA" id="ARBA00023204"/>
    </source>
</evidence>
<dbReference type="Proteomes" id="UP000663879">
    <property type="component" value="Unassembled WGS sequence"/>
</dbReference>
<dbReference type="Gene3D" id="1.10.150.110">
    <property type="entry name" value="DNA polymerase beta, N-terminal domain-like"/>
    <property type="match status" value="1"/>
</dbReference>
<dbReference type="InterPro" id="IPR022312">
    <property type="entry name" value="DNA_pol_X"/>
</dbReference>
<keyword evidence="19" id="KW-0456">Lyase</keyword>
<evidence type="ECO:0000256" key="16">
    <source>
        <dbReference type="ARBA" id="ARBA00023053"/>
    </source>
</evidence>
<keyword evidence="10" id="KW-0235">DNA replication</keyword>
<evidence type="ECO:0000256" key="25">
    <source>
        <dbReference type="PIRSR" id="PIRSR622312-50"/>
    </source>
</evidence>
<keyword evidence="18 26" id="KW-0234">DNA repair</keyword>
<keyword evidence="8 26" id="KW-0808">Transferase</keyword>
<comment type="function">
    <text evidence="23">Repair polymerase that plays a key role in base-excision repair. During this process, the damaged base is excised by specific DNA glycosylases, the DNA backbone is nicked at the abasic site by an apurinic/apyrimidic (AP) endonuclease, and POLB removes 5'-deoxyribose-phosphate from the preincised AP site acting as a 5'-deoxyribose-phosphate lyase (5'-dRP lyase); through its DNA polymerase activity, it adds one nucleotide to the 3' end of the arising single-nucleotide gap. Conducts 'gap-filling' DNA synthesis in a stepwise distributive fashion rather than in a processive fashion as for other DNA polymerases. It is also able to cleave sugar-phosphate bonds 3' to an intact AP site, acting as an AP lyase.</text>
</comment>
<dbReference type="Gene3D" id="3.30.460.10">
    <property type="entry name" value="Beta Polymerase, domain 2"/>
    <property type="match status" value="1"/>
</dbReference>
<evidence type="ECO:0000256" key="1">
    <source>
        <dbReference type="ARBA" id="ARBA00001946"/>
    </source>
</evidence>
<dbReference type="PRINTS" id="PR00869">
    <property type="entry name" value="DNAPOLX"/>
</dbReference>
<dbReference type="InterPro" id="IPR002008">
    <property type="entry name" value="DNA_pol_X_beta-like"/>
</dbReference>
<evidence type="ECO:0000256" key="12">
    <source>
        <dbReference type="ARBA" id="ARBA00022763"/>
    </source>
</evidence>
<comment type="caution">
    <text evidence="29">The sequence shown here is derived from an EMBL/GenBank/DDBJ whole genome shotgun (WGS) entry which is preliminary data.</text>
</comment>
<reference evidence="29" key="1">
    <citation type="submission" date="2021-02" db="EMBL/GenBank/DDBJ databases">
        <authorList>
            <person name="Nowell W R."/>
        </authorList>
    </citation>
    <scope>NUCLEOTIDE SEQUENCE</scope>
    <source>
        <strain evidence="29">Ploen Becks lab</strain>
    </source>
</reference>
<evidence type="ECO:0000256" key="7">
    <source>
        <dbReference type="ARBA" id="ARBA00022634"/>
    </source>
</evidence>
<keyword evidence="20 26" id="KW-0539">Nucleus</keyword>
<evidence type="ECO:0000256" key="24">
    <source>
        <dbReference type="ARBA" id="ARBA00049244"/>
    </source>
</evidence>
<dbReference type="InterPro" id="IPR043519">
    <property type="entry name" value="NT_sf"/>
</dbReference>
<feature type="domain" description="DNA-directed DNA polymerase X" evidence="28">
    <location>
        <begin position="35"/>
        <end position="372"/>
    </location>
</feature>
<dbReference type="FunFam" id="3.30.210.10:FF:000002">
    <property type="entry name" value="DNA polymerase"/>
    <property type="match status" value="1"/>
</dbReference>
<dbReference type="GO" id="GO:0046872">
    <property type="term" value="F:metal ion binding"/>
    <property type="evidence" value="ECO:0007669"/>
    <property type="project" value="UniProtKB-UniRule"/>
</dbReference>
<keyword evidence="17" id="KW-0238">DNA-binding</keyword>
<evidence type="ECO:0000256" key="20">
    <source>
        <dbReference type="ARBA" id="ARBA00023242"/>
    </source>
</evidence>
<evidence type="ECO:0000256" key="17">
    <source>
        <dbReference type="ARBA" id="ARBA00023125"/>
    </source>
</evidence>
<evidence type="ECO:0000256" key="14">
    <source>
        <dbReference type="ARBA" id="ARBA00022843"/>
    </source>
</evidence>
<dbReference type="GO" id="GO:0005634">
    <property type="term" value="C:nucleus"/>
    <property type="evidence" value="ECO:0007669"/>
    <property type="project" value="UniProtKB-SubCell"/>
</dbReference>
<keyword evidence="14" id="KW-0832">Ubl conjugation</keyword>
<evidence type="ECO:0000256" key="4">
    <source>
        <dbReference type="ARBA" id="ARBA00008323"/>
    </source>
</evidence>
<proteinExistence type="inferred from homology"/>
<evidence type="ECO:0000256" key="15">
    <source>
        <dbReference type="ARBA" id="ARBA00022932"/>
    </source>
</evidence>
<dbReference type="EMBL" id="CAJNOC010000608">
    <property type="protein sequence ID" value="CAF0782280.1"/>
    <property type="molecule type" value="Genomic_DNA"/>
</dbReference>
<dbReference type="AlphaFoldDB" id="A0A813RGV9"/>
<evidence type="ECO:0000259" key="28">
    <source>
        <dbReference type="SMART" id="SM00483"/>
    </source>
</evidence>
<evidence type="ECO:0000256" key="11">
    <source>
        <dbReference type="ARBA" id="ARBA00022723"/>
    </source>
</evidence>
<dbReference type="InterPro" id="IPR029398">
    <property type="entry name" value="PolB_thumb"/>
</dbReference>
<accession>A0A813RGV9</accession>
<evidence type="ECO:0000256" key="19">
    <source>
        <dbReference type="ARBA" id="ARBA00023239"/>
    </source>
</evidence>
<evidence type="ECO:0000259" key="27">
    <source>
        <dbReference type="SMART" id="SM00278"/>
    </source>
</evidence>
<gene>
    <name evidence="29" type="ORF">OXX778_LOCUS5527</name>
</gene>
<keyword evidence="30" id="KW-1185">Reference proteome</keyword>
<dbReference type="Gene3D" id="3.30.210.10">
    <property type="entry name" value="DNA polymerase, thumb domain"/>
    <property type="match status" value="1"/>
</dbReference>
<keyword evidence="9 26" id="KW-0548">Nucleotidyltransferase</keyword>
<dbReference type="EC" id="2.7.7.7" evidence="26"/>
<evidence type="ECO:0000256" key="8">
    <source>
        <dbReference type="ARBA" id="ARBA00022679"/>
    </source>
</evidence>
<dbReference type="GO" id="GO:0005737">
    <property type="term" value="C:cytoplasm"/>
    <property type="evidence" value="ECO:0007669"/>
    <property type="project" value="UniProtKB-SubCell"/>
</dbReference>
<evidence type="ECO:0000256" key="10">
    <source>
        <dbReference type="ARBA" id="ARBA00022705"/>
    </source>
</evidence>
<evidence type="ECO:0000256" key="21">
    <source>
        <dbReference type="ARBA" id="ARBA00044632"/>
    </source>
</evidence>
<evidence type="ECO:0000256" key="22">
    <source>
        <dbReference type="ARBA" id="ARBA00044678"/>
    </source>
</evidence>
<keyword evidence="5" id="KW-0488">Methylation</keyword>
<dbReference type="Pfam" id="PF14716">
    <property type="entry name" value="HHH_8"/>
    <property type="match status" value="1"/>
</dbReference>
<feature type="active site" description="Nucleophile; Schiff-base intermediate with DNA; for 5'-dRP lyase activity" evidence="25">
    <location>
        <position position="97"/>
    </location>
</feature>
<keyword evidence="6" id="KW-0963">Cytoplasm</keyword>
<dbReference type="InterPro" id="IPR003583">
    <property type="entry name" value="Hlx-hairpin-Hlx_DNA-bd_motif"/>
</dbReference>
<dbReference type="InterPro" id="IPR010996">
    <property type="entry name" value="HHH_MUS81"/>
</dbReference>
<dbReference type="GO" id="GO:0140078">
    <property type="term" value="F:class I DNA-(apurinic or apyrimidinic site) endonuclease activity"/>
    <property type="evidence" value="ECO:0007669"/>
    <property type="project" value="UniProtKB-EC"/>
</dbReference>
<organism evidence="29 30">
    <name type="scientific">Brachionus calyciflorus</name>
    <dbReference type="NCBI Taxonomy" id="104777"/>
    <lineage>
        <taxon>Eukaryota</taxon>
        <taxon>Metazoa</taxon>
        <taxon>Spiralia</taxon>
        <taxon>Gnathifera</taxon>
        <taxon>Rotifera</taxon>
        <taxon>Eurotatoria</taxon>
        <taxon>Monogononta</taxon>
        <taxon>Pseudotrocha</taxon>
        <taxon>Ploima</taxon>
        <taxon>Brachionidae</taxon>
        <taxon>Brachionus</taxon>
    </lineage>
</organism>
<evidence type="ECO:0000256" key="5">
    <source>
        <dbReference type="ARBA" id="ARBA00022481"/>
    </source>
</evidence>
<sequence>MNLLKLNQEILIKKFHILTLQMAPRARKVRPRAAKPNEELANILLEIGEYEKNVNLQPFKYQAYRRAAQSLSEHPEKIKRIEDAKALKGIGKRISEKISEYLKTGKVSKLMEARKNDKSKILKELTRVAGVGPSHAQKLLSEGIKSLEDLKSHQNLLTHQQIIGLKYVDDFEQRIPRSEMAEIEKFLFEKIKKIDKDYTITLCGSYRRGLESSGDVDLLITHPNYVSLRYAEEYRLKATKNLIIETKKSPIDLLKNIVNKLSEIGFISDTLALGETKFMGVCKVAHDKLHRRIDIRLLPYDEYYCGVFYMTGSDVFNRDIRKIAKEKNFILNEYCLRKLNPDGTPGKALKVESEEDIFRHLGIDFIPLEERY</sequence>
<comment type="catalytic activity">
    <reaction evidence="22">
        <text>a 5'-end 2'-deoxyribose-2'-deoxyribonucleotide-DNA = (2E,4S)-4-hydroxypenten-2-al-5-phosphate + a 5'-end 5'-phospho-2'-deoxyribonucleoside-DNA + H(+)</text>
        <dbReference type="Rhea" id="RHEA:76255"/>
        <dbReference type="Rhea" id="RHEA-COMP:13180"/>
        <dbReference type="Rhea" id="RHEA-COMP:18657"/>
        <dbReference type="ChEBI" id="CHEBI:15378"/>
        <dbReference type="ChEBI" id="CHEBI:136412"/>
        <dbReference type="ChEBI" id="CHEBI:195194"/>
        <dbReference type="ChEBI" id="CHEBI:195195"/>
    </reaction>
</comment>
<dbReference type="InterPro" id="IPR028207">
    <property type="entry name" value="DNA_pol_B_palm_palm"/>
</dbReference>
<dbReference type="InterPro" id="IPR019843">
    <property type="entry name" value="DNA_pol-X_BS"/>
</dbReference>
<evidence type="ECO:0000313" key="29">
    <source>
        <dbReference type="EMBL" id="CAF0782280.1"/>
    </source>
</evidence>
<dbReference type="InterPro" id="IPR018944">
    <property type="entry name" value="DNA_pol_lambd_fingers_domain"/>
</dbReference>
<dbReference type="PANTHER" id="PTHR11276">
    <property type="entry name" value="DNA POLYMERASE TYPE-X FAMILY MEMBER"/>
    <property type="match status" value="1"/>
</dbReference>
<comment type="similarity">
    <text evidence="4 26">Belongs to the DNA polymerase type-X family.</text>
</comment>
<dbReference type="Pfam" id="PF14791">
    <property type="entry name" value="DNA_pol_B_thumb"/>
    <property type="match status" value="1"/>
</dbReference>
<dbReference type="Gene3D" id="1.10.150.20">
    <property type="entry name" value="5' to 3' exonuclease, C-terminal subdomain"/>
    <property type="match status" value="1"/>
</dbReference>
<keyword evidence="7" id="KW-0237">DNA synthesis</keyword>
<comment type="cofactor">
    <cofactor evidence="1">
        <name>Mg(2+)</name>
        <dbReference type="ChEBI" id="CHEBI:18420"/>
    </cofactor>
</comment>
<dbReference type="SUPFAM" id="SSF81585">
    <property type="entry name" value="PsbU/PolX domain-like"/>
    <property type="match status" value="1"/>
</dbReference>
<comment type="subcellular location">
    <subcellularLocation>
        <location evidence="3">Cytoplasm</location>
    </subcellularLocation>
    <subcellularLocation>
        <location evidence="2 26">Nucleus</location>
    </subcellularLocation>
</comment>
<dbReference type="InterPro" id="IPR027421">
    <property type="entry name" value="DNA_pol_lamdba_lyase_dom_sf"/>
</dbReference>
<feature type="domain" description="Helix-hairpin-helix DNA-binding motif class 1" evidence="27">
    <location>
        <begin position="123"/>
        <end position="142"/>
    </location>
</feature>
<evidence type="ECO:0000256" key="23">
    <source>
        <dbReference type="ARBA" id="ARBA00045548"/>
    </source>
</evidence>
<comment type="catalytic activity">
    <reaction evidence="21">
        <text>2'-deoxyribonucleotide-(2'-deoxyribose 5'-phosphate)-2'-deoxyribonucleotide-DNA = a 3'-end 2'-deoxyribonucleotide-(2,3-dehydro-2,3-deoxyribose 5'-phosphate)-DNA + a 5'-end 5'-phospho-2'-deoxyribonucleoside-DNA + H(+)</text>
        <dbReference type="Rhea" id="RHEA:66592"/>
        <dbReference type="Rhea" id="RHEA-COMP:13180"/>
        <dbReference type="Rhea" id="RHEA-COMP:16897"/>
        <dbReference type="Rhea" id="RHEA-COMP:17067"/>
        <dbReference type="ChEBI" id="CHEBI:15378"/>
        <dbReference type="ChEBI" id="CHEBI:136412"/>
        <dbReference type="ChEBI" id="CHEBI:157695"/>
        <dbReference type="ChEBI" id="CHEBI:167181"/>
        <dbReference type="EC" id="4.2.99.18"/>
    </reaction>
</comment>
<dbReference type="GO" id="GO:0003887">
    <property type="term" value="F:DNA-directed DNA polymerase activity"/>
    <property type="evidence" value="ECO:0007669"/>
    <property type="project" value="UniProtKB-UniRule"/>
</dbReference>
<evidence type="ECO:0000313" key="30">
    <source>
        <dbReference type="Proteomes" id="UP000663879"/>
    </source>
</evidence>
<dbReference type="SUPFAM" id="SSF47802">
    <property type="entry name" value="DNA polymerase beta, N-terminal domain-like"/>
    <property type="match status" value="1"/>
</dbReference>
<dbReference type="InterPro" id="IPR037160">
    <property type="entry name" value="DNA_Pol_thumb_sf"/>
</dbReference>
<dbReference type="GO" id="GO:0006284">
    <property type="term" value="P:base-excision repair"/>
    <property type="evidence" value="ECO:0007669"/>
    <property type="project" value="TreeGrafter"/>
</dbReference>
<dbReference type="PANTHER" id="PTHR11276:SF42">
    <property type="entry name" value="DNA POLYMERASE BETA"/>
    <property type="match status" value="1"/>
</dbReference>
<protein>
    <recommendedName>
        <fullName evidence="26">DNA polymerase</fullName>
        <ecNumber evidence="26">2.7.7.7</ecNumber>
    </recommendedName>
</protein>
<evidence type="ECO:0000256" key="6">
    <source>
        <dbReference type="ARBA" id="ARBA00022490"/>
    </source>
</evidence>
<dbReference type="SUPFAM" id="SSF81301">
    <property type="entry name" value="Nucleotidyltransferase"/>
    <property type="match status" value="1"/>
</dbReference>
<evidence type="ECO:0000256" key="3">
    <source>
        <dbReference type="ARBA" id="ARBA00004496"/>
    </source>
</evidence>
<comment type="catalytic activity">
    <reaction evidence="24 26">
        <text>DNA(n) + a 2'-deoxyribonucleoside 5'-triphosphate = DNA(n+1) + diphosphate</text>
        <dbReference type="Rhea" id="RHEA:22508"/>
        <dbReference type="Rhea" id="RHEA-COMP:17339"/>
        <dbReference type="Rhea" id="RHEA-COMP:17340"/>
        <dbReference type="ChEBI" id="CHEBI:33019"/>
        <dbReference type="ChEBI" id="CHEBI:61560"/>
        <dbReference type="ChEBI" id="CHEBI:173112"/>
        <dbReference type="EC" id="2.7.7.7"/>
    </reaction>
</comment>
<dbReference type="SMART" id="SM00278">
    <property type="entry name" value="HhH1"/>
    <property type="match status" value="2"/>
</dbReference>
<dbReference type="SMART" id="SM00483">
    <property type="entry name" value="POLXc"/>
    <property type="match status" value="1"/>
</dbReference>
<dbReference type="Pfam" id="PF10391">
    <property type="entry name" value="DNA_pol_lambd_f"/>
    <property type="match status" value="1"/>
</dbReference>
<keyword evidence="12 26" id="KW-0227">DNA damage</keyword>
<dbReference type="PRINTS" id="PR00870">
    <property type="entry name" value="DNAPOLXBETA"/>
</dbReference>
<dbReference type="CDD" id="cd00141">
    <property type="entry name" value="NT_POLXc"/>
    <property type="match status" value="1"/>
</dbReference>
<evidence type="ECO:0000256" key="9">
    <source>
        <dbReference type="ARBA" id="ARBA00022695"/>
    </source>
</evidence>
<feature type="domain" description="Helix-hairpin-helix DNA-binding motif class 1" evidence="27">
    <location>
        <begin position="82"/>
        <end position="101"/>
    </location>
</feature>
<dbReference type="PROSITE" id="PS00522">
    <property type="entry name" value="DNA_POLYMERASE_X"/>
    <property type="match status" value="1"/>
</dbReference>
<keyword evidence="15 26" id="KW-0239">DNA-directed DNA polymerase</keyword>
<evidence type="ECO:0000256" key="26">
    <source>
        <dbReference type="RuleBase" id="RU366014"/>
    </source>
</evidence>
<dbReference type="Pfam" id="PF14792">
    <property type="entry name" value="DNA_pol_B_palm"/>
    <property type="match status" value="1"/>
</dbReference>
<dbReference type="GO" id="GO:0006303">
    <property type="term" value="P:double-strand break repair via nonhomologous end joining"/>
    <property type="evidence" value="ECO:0007669"/>
    <property type="project" value="TreeGrafter"/>
</dbReference>
<evidence type="ECO:0000256" key="2">
    <source>
        <dbReference type="ARBA" id="ARBA00004123"/>
    </source>
</evidence>
<keyword evidence="16" id="KW-0915">Sodium</keyword>
<comment type="function">
    <text evidence="26">DNA polymerase that functions in several pathways of DNA repair. Involved in base excision repair (BER) responsible for repair of lesions that give rise to abasic (AP) sites in DNA. Also contributes to DNA double-strand break repair by non-homologous end joining and homologous recombination. Has both template-dependent and template-independent (terminal transferase) DNA polymerase activities. Has also a 5'-deoxyribose-5-phosphate lyase (dRP lyase) activity.</text>
</comment>
<dbReference type="InterPro" id="IPR002054">
    <property type="entry name" value="DNA-dir_DNA_pol_X"/>
</dbReference>
<keyword evidence="13" id="KW-0460">Magnesium</keyword>
<name>A0A813RGV9_9BILA</name>
<keyword evidence="11" id="KW-0479">Metal-binding</keyword>
<dbReference type="OrthoDB" id="205514at2759"/>
<dbReference type="GO" id="GO:0003677">
    <property type="term" value="F:DNA binding"/>
    <property type="evidence" value="ECO:0007669"/>
    <property type="project" value="UniProtKB-UniRule"/>
</dbReference>